<comment type="caution">
    <text evidence="5">The sequence shown here is derived from an EMBL/GenBank/DDBJ whole genome shotgun (WGS) entry which is preliminary data.</text>
</comment>
<organism evidence="5 6">
    <name type="scientific">Rhizocola hellebori</name>
    <dbReference type="NCBI Taxonomy" id="1392758"/>
    <lineage>
        <taxon>Bacteria</taxon>
        <taxon>Bacillati</taxon>
        <taxon>Actinomycetota</taxon>
        <taxon>Actinomycetes</taxon>
        <taxon>Micromonosporales</taxon>
        <taxon>Micromonosporaceae</taxon>
        <taxon>Rhizocola</taxon>
    </lineage>
</organism>
<proteinExistence type="predicted"/>
<evidence type="ECO:0000256" key="2">
    <source>
        <dbReference type="ARBA" id="ARBA00022801"/>
    </source>
</evidence>
<dbReference type="PROSITE" id="PS51462">
    <property type="entry name" value="NUDIX"/>
    <property type="match status" value="1"/>
</dbReference>
<evidence type="ECO:0000313" key="6">
    <source>
        <dbReference type="Proteomes" id="UP000612899"/>
    </source>
</evidence>
<keyword evidence="6" id="KW-1185">Reference proteome</keyword>
<dbReference type="InterPro" id="IPR015797">
    <property type="entry name" value="NUDIX_hydrolase-like_dom_sf"/>
</dbReference>
<keyword evidence="2 5" id="KW-0378">Hydrolase</keyword>
<gene>
    <name evidence="5" type="ORF">Rhe02_51750</name>
</gene>
<name>A0A8J3VIN3_9ACTN</name>
<dbReference type="GO" id="GO:0016787">
    <property type="term" value="F:hydrolase activity"/>
    <property type="evidence" value="ECO:0007669"/>
    <property type="project" value="UniProtKB-KW"/>
</dbReference>
<sequence length="145" mass="15626">MGASALLLRDEHGQIVIVKPHYKAVWHLPGGLMETDESPRLAAERETFEEIGLQVRTKRLLVADYKSATEARPACMQFIFDGGVLSVEQLAGIVLQANEIEAWQAVSDDDALALVAQGGPSSRLANALAVLESGVPIYLEDGQTV</sequence>
<protein>
    <submittedName>
        <fullName evidence="5">NUDIX hydrolase</fullName>
    </submittedName>
</protein>
<reference evidence="5" key="1">
    <citation type="submission" date="2021-01" db="EMBL/GenBank/DDBJ databases">
        <title>Whole genome shotgun sequence of Rhizocola hellebori NBRC 109834.</title>
        <authorList>
            <person name="Komaki H."/>
            <person name="Tamura T."/>
        </authorList>
    </citation>
    <scope>NUCLEOTIDE SEQUENCE</scope>
    <source>
        <strain evidence="5">NBRC 109834</strain>
    </source>
</reference>
<dbReference type="InterPro" id="IPR000086">
    <property type="entry name" value="NUDIX_hydrolase_dom"/>
</dbReference>
<dbReference type="Proteomes" id="UP000612899">
    <property type="component" value="Unassembled WGS sequence"/>
</dbReference>
<dbReference type="EMBL" id="BONY01000033">
    <property type="protein sequence ID" value="GIH07108.1"/>
    <property type="molecule type" value="Genomic_DNA"/>
</dbReference>
<dbReference type="Gene3D" id="3.90.79.10">
    <property type="entry name" value="Nucleoside Triphosphate Pyrophosphohydrolase"/>
    <property type="match status" value="1"/>
</dbReference>
<evidence type="ECO:0000313" key="5">
    <source>
        <dbReference type="EMBL" id="GIH07108.1"/>
    </source>
</evidence>
<dbReference type="PROSITE" id="PS00893">
    <property type="entry name" value="NUDIX_BOX"/>
    <property type="match status" value="1"/>
</dbReference>
<evidence type="ECO:0000256" key="3">
    <source>
        <dbReference type="ARBA" id="ARBA00022842"/>
    </source>
</evidence>
<dbReference type="CDD" id="cd18876">
    <property type="entry name" value="NUDIX_Hydrolase"/>
    <property type="match status" value="1"/>
</dbReference>
<dbReference type="Pfam" id="PF00293">
    <property type="entry name" value="NUDIX"/>
    <property type="match status" value="1"/>
</dbReference>
<dbReference type="AlphaFoldDB" id="A0A8J3VIN3"/>
<evidence type="ECO:0000259" key="4">
    <source>
        <dbReference type="PROSITE" id="PS51462"/>
    </source>
</evidence>
<accession>A0A8J3VIN3</accession>
<dbReference type="PANTHER" id="PTHR43046">
    <property type="entry name" value="GDP-MANNOSE MANNOSYL HYDROLASE"/>
    <property type="match status" value="1"/>
</dbReference>
<keyword evidence="3" id="KW-0460">Magnesium</keyword>
<dbReference type="InterPro" id="IPR020084">
    <property type="entry name" value="NUDIX_hydrolase_CS"/>
</dbReference>
<evidence type="ECO:0000256" key="1">
    <source>
        <dbReference type="ARBA" id="ARBA00001946"/>
    </source>
</evidence>
<comment type="cofactor">
    <cofactor evidence="1">
        <name>Mg(2+)</name>
        <dbReference type="ChEBI" id="CHEBI:18420"/>
    </cofactor>
</comment>
<dbReference type="SUPFAM" id="SSF55811">
    <property type="entry name" value="Nudix"/>
    <property type="match status" value="1"/>
</dbReference>
<dbReference type="PANTHER" id="PTHR43046:SF12">
    <property type="entry name" value="GDP-MANNOSE MANNOSYL HYDROLASE"/>
    <property type="match status" value="1"/>
</dbReference>
<feature type="domain" description="Nudix hydrolase" evidence="4">
    <location>
        <begin position="1"/>
        <end position="128"/>
    </location>
</feature>